<dbReference type="Pfam" id="PF00098">
    <property type="entry name" value="zf-CCHC"/>
    <property type="match status" value="1"/>
</dbReference>
<accession>A0A922G121</accession>
<feature type="domain" description="CCHC-type" evidence="3">
    <location>
        <begin position="104"/>
        <end position="119"/>
    </location>
</feature>
<evidence type="ECO:0000256" key="2">
    <source>
        <dbReference type="SAM" id="MobiDB-lite"/>
    </source>
</evidence>
<gene>
    <name evidence="4" type="ORF">I3842_01G199200</name>
</gene>
<dbReference type="SMART" id="SM00343">
    <property type="entry name" value="ZnF_C2HC"/>
    <property type="match status" value="1"/>
</dbReference>
<protein>
    <recommendedName>
        <fullName evidence="3">CCHC-type domain-containing protein</fullName>
    </recommendedName>
</protein>
<dbReference type="EMBL" id="CM031825">
    <property type="protein sequence ID" value="KAG6732889.1"/>
    <property type="molecule type" value="Genomic_DNA"/>
</dbReference>
<evidence type="ECO:0000313" key="5">
    <source>
        <dbReference type="Proteomes" id="UP000811246"/>
    </source>
</evidence>
<name>A0A922G121_CARIL</name>
<evidence type="ECO:0000256" key="1">
    <source>
        <dbReference type="PROSITE-ProRule" id="PRU00047"/>
    </source>
</evidence>
<dbReference type="PANTHER" id="PTHR35046">
    <property type="entry name" value="ZINC KNUCKLE (CCHC-TYPE) FAMILY PROTEIN"/>
    <property type="match status" value="1"/>
</dbReference>
<comment type="caution">
    <text evidence="4">The sequence shown here is derived from an EMBL/GenBank/DDBJ whole genome shotgun (WGS) entry which is preliminary data.</text>
</comment>
<proteinExistence type="predicted"/>
<keyword evidence="1" id="KW-0479">Metal-binding</keyword>
<dbReference type="GO" id="GO:0008270">
    <property type="term" value="F:zinc ion binding"/>
    <property type="evidence" value="ECO:0007669"/>
    <property type="project" value="UniProtKB-KW"/>
</dbReference>
<dbReference type="PROSITE" id="PS50158">
    <property type="entry name" value="ZF_CCHC"/>
    <property type="match status" value="1"/>
</dbReference>
<dbReference type="Proteomes" id="UP000811246">
    <property type="component" value="Chromosome 1"/>
</dbReference>
<evidence type="ECO:0000313" key="4">
    <source>
        <dbReference type="EMBL" id="KAG6732889.1"/>
    </source>
</evidence>
<organism evidence="4 5">
    <name type="scientific">Carya illinoinensis</name>
    <name type="common">Pecan</name>
    <dbReference type="NCBI Taxonomy" id="32201"/>
    <lineage>
        <taxon>Eukaryota</taxon>
        <taxon>Viridiplantae</taxon>
        <taxon>Streptophyta</taxon>
        <taxon>Embryophyta</taxon>
        <taxon>Tracheophyta</taxon>
        <taxon>Spermatophyta</taxon>
        <taxon>Magnoliopsida</taxon>
        <taxon>eudicotyledons</taxon>
        <taxon>Gunneridae</taxon>
        <taxon>Pentapetalae</taxon>
        <taxon>rosids</taxon>
        <taxon>fabids</taxon>
        <taxon>Fagales</taxon>
        <taxon>Juglandaceae</taxon>
        <taxon>Carya</taxon>
    </lineage>
</organism>
<dbReference type="AlphaFoldDB" id="A0A922G121"/>
<sequence>MRCHVVEDDAMTLIGFRQGLKYYLRRELVLRGFTTLDHTYSLVQDYELVTRIPCGKRGDNRPSITPASIFPPKSLLGPPPSIPPVQESKDKGPEIPKTSSRLQCFNCKGYGHISSSCPSRALVIEEREGVVDEPLEDQFYEPKLEEFRDLGDDEDAFLGCIRALPVGLGSVPLVPDTPQLSVVRCILTQPKDDDDWCRHAIFHTYIKINNKGCKVIVDSGSCINVVSVTTVSHLGLQSVPHPQPYSVSWVDTSSIAVKERCLVPIQFLEYKDHIWCDVIPMDVSHVILSRPWLFDLDVTIHGRSNSCSFVFNEKKIHLNPLPPKPVGSKKDCGMKRVRYH</sequence>
<dbReference type="CDD" id="cd00303">
    <property type="entry name" value="retropepsin_like"/>
    <property type="match status" value="1"/>
</dbReference>
<dbReference type="PANTHER" id="PTHR35046:SF9">
    <property type="entry name" value="RNA-DIRECTED DNA POLYMERASE"/>
    <property type="match status" value="1"/>
</dbReference>
<dbReference type="GO" id="GO:0003676">
    <property type="term" value="F:nucleic acid binding"/>
    <property type="evidence" value="ECO:0007669"/>
    <property type="project" value="InterPro"/>
</dbReference>
<evidence type="ECO:0000259" key="3">
    <source>
        <dbReference type="PROSITE" id="PS50158"/>
    </source>
</evidence>
<reference evidence="4" key="1">
    <citation type="submission" date="2021-01" db="EMBL/GenBank/DDBJ databases">
        <authorList>
            <person name="Lovell J.T."/>
            <person name="Bentley N."/>
            <person name="Bhattarai G."/>
            <person name="Jenkins J.W."/>
            <person name="Sreedasyam A."/>
            <person name="Alarcon Y."/>
            <person name="Bock C."/>
            <person name="Boston L."/>
            <person name="Carlson J."/>
            <person name="Cervantes K."/>
            <person name="Clermont K."/>
            <person name="Krom N."/>
            <person name="Kubenka K."/>
            <person name="Mamidi S."/>
            <person name="Mattison C."/>
            <person name="Monteros M."/>
            <person name="Pisani C."/>
            <person name="Plott C."/>
            <person name="Rajasekar S."/>
            <person name="Rhein H.S."/>
            <person name="Rohla C."/>
            <person name="Song M."/>
            <person name="Hilaire R.S."/>
            <person name="Shu S."/>
            <person name="Wells L."/>
            <person name="Wang X."/>
            <person name="Webber J."/>
            <person name="Heerema R.J."/>
            <person name="Klein P."/>
            <person name="Conner P."/>
            <person name="Grauke L."/>
            <person name="Grimwood J."/>
            <person name="Schmutz J."/>
            <person name="Randall J.J."/>
        </authorList>
    </citation>
    <scope>NUCLEOTIDE SEQUENCE</scope>
    <source>
        <tissue evidence="4">Leaf</tissue>
    </source>
</reference>
<keyword evidence="1" id="KW-0862">Zinc</keyword>
<dbReference type="InterPro" id="IPR001878">
    <property type="entry name" value="Znf_CCHC"/>
</dbReference>
<keyword evidence="1" id="KW-0863">Zinc-finger</keyword>
<feature type="region of interest" description="Disordered" evidence="2">
    <location>
        <begin position="59"/>
        <end position="95"/>
    </location>
</feature>